<protein>
    <submittedName>
        <fullName evidence="1">Uncharacterized protein</fullName>
    </submittedName>
</protein>
<dbReference type="AlphaFoldDB" id="A0A8X6NN00"/>
<dbReference type="InterPro" id="IPR021463">
    <property type="entry name" value="Methyltransf_34"/>
</dbReference>
<organism evidence="1 2">
    <name type="scientific">Nephila pilipes</name>
    <name type="common">Giant wood spider</name>
    <name type="synonym">Nephila maculata</name>
    <dbReference type="NCBI Taxonomy" id="299642"/>
    <lineage>
        <taxon>Eukaryota</taxon>
        <taxon>Metazoa</taxon>
        <taxon>Ecdysozoa</taxon>
        <taxon>Arthropoda</taxon>
        <taxon>Chelicerata</taxon>
        <taxon>Arachnida</taxon>
        <taxon>Araneae</taxon>
        <taxon>Araneomorphae</taxon>
        <taxon>Entelegynae</taxon>
        <taxon>Araneoidea</taxon>
        <taxon>Nephilidae</taxon>
        <taxon>Nephila</taxon>
    </lineage>
</organism>
<dbReference type="Pfam" id="PF11312">
    <property type="entry name" value="Methyltransf_34"/>
    <property type="match status" value="1"/>
</dbReference>
<name>A0A8X6NN00_NEPPI</name>
<dbReference type="EMBL" id="BMAW01106106">
    <property type="protein sequence ID" value="GFT22529.1"/>
    <property type="molecule type" value="Genomic_DNA"/>
</dbReference>
<evidence type="ECO:0000313" key="1">
    <source>
        <dbReference type="EMBL" id="GFT22529.1"/>
    </source>
</evidence>
<gene>
    <name evidence="1" type="primary">NCL1_19550</name>
    <name evidence="1" type="ORF">NPIL_603161</name>
</gene>
<accession>A0A8X6NN00</accession>
<reference evidence="1" key="1">
    <citation type="submission" date="2020-08" db="EMBL/GenBank/DDBJ databases">
        <title>Multicomponent nature underlies the extraordinary mechanical properties of spider dragline silk.</title>
        <authorList>
            <person name="Kono N."/>
            <person name="Nakamura H."/>
            <person name="Mori M."/>
            <person name="Yoshida Y."/>
            <person name="Ohtoshi R."/>
            <person name="Malay A.D."/>
            <person name="Moran D.A.P."/>
            <person name="Tomita M."/>
            <person name="Numata K."/>
            <person name="Arakawa K."/>
        </authorList>
    </citation>
    <scope>NUCLEOTIDE SEQUENCE</scope>
</reference>
<comment type="caution">
    <text evidence="1">The sequence shown here is derived from an EMBL/GenBank/DDBJ whole genome shotgun (WGS) entry which is preliminary data.</text>
</comment>
<evidence type="ECO:0000313" key="2">
    <source>
        <dbReference type="Proteomes" id="UP000887013"/>
    </source>
</evidence>
<dbReference type="Proteomes" id="UP000887013">
    <property type="component" value="Unassembled WGS sequence"/>
</dbReference>
<proteinExistence type="predicted"/>
<dbReference type="OrthoDB" id="6419443at2759"/>
<sequence>MAGVVADENSTEERYFVELFDETLELNRGEVSDDALSNAVVETIAVFNEGPSNSCAVEHFRTPAQLWAYFYRFSPISAGLARNRMLQAIRNSEEFRMFLKRPSLEVLSIGSGPGSDLIGLCSVLYEKGDFQKLNLTLVDNNKHWKSLFESMIQVTREGVYGNASSLFNDKEISSSFIWATALRTDDYLEALRKADIVWMKGLLSILRTDSSRHTVINDVASSMRARSLLVVIDSPSYLNFENVQMLRQVYSMEERKYHFSEPSITFYYPGLCRNSNQIITVLAKE</sequence>
<keyword evidence="2" id="KW-1185">Reference proteome</keyword>